<evidence type="ECO:0008006" key="4">
    <source>
        <dbReference type="Google" id="ProtNLM"/>
    </source>
</evidence>
<proteinExistence type="predicted"/>
<dbReference type="InterPro" id="IPR013785">
    <property type="entry name" value="Aldolase_TIM"/>
</dbReference>
<dbReference type="EMBL" id="MHMQ01000033">
    <property type="protein sequence ID" value="OGZ29678.1"/>
    <property type="molecule type" value="Genomic_DNA"/>
</dbReference>
<dbReference type="Gene3D" id="3.20.20.70">
    <property type="entry name" value="Aldolase class I"/>
    <property type="match status" value="1"/>
</dbReference>
<dbReference type="GO" id="GO:0005975">
    <property type="term" value="P:carbohydrate metabolic process"/>
    <property type="evidence" value="ECO:0007669"/>
    <property type="project" value="InterPro"/>
</dbReference>
<accession>A0A1G2EWN7</accession>
<dbReference type="Proteomes" id="UP000177486">
    <property type="component" value="Unassembled WGS sequence"/>
</dbReference>
<dbReference type="SUPFAM" id="SSF51569">
    <property type="entry name" value="Aldolase"/>
    <property type="match status" value="1"/>
</dbReference>
<evidence type="ECO:0000256" key="1">
    <source>
        <dbReference type="ARBA" id="ARBA00023270"/>
    </source>
</evidence>
<protein>
    <recommendedName>
        <fullName evidence="4">Transaldolase</fullName>
    </recommendedName>
</protein>
<dbReference type="AlphaFoldDB" id="A0A1G2EWN7"/>
<dbReference type="Pfam" id="PF00923">
    <property type="entry name" value="TAL_FSA"/>
    <property type="match status" value="1"/>
</dbReference>
<sequence length="240" mass="26835">MKMFLDTCNVEAVRNAADTGLISGVTTNPTLAKKANRPDYRKMISEMCDISGLESVSAQAREDQNADGMFREGIELDAIFPGKIAVKLPMNPHGLTAAKLLRRKKEIHTNITLTFTPNQALLAMEAKVTFISYFMGRQEDKIREKHGEDPKAPSEAESYAISEIRRDLERMVSYKERYGSESKILAASVRDFTHVTLAADCGVDVISMPPEVFWDIFSDPLGLTEDGIKRFLKDREPLTS</sequence>
<evidence type="ECO:0000313" key="3">
    <source>
        <dbReference type="Proteomes" id="UP000177486"/>
    </source>
</evidence>
<keyword evidence="1" id="KW-0704">Schiff base</keyword>
<organism evidence="2 3">
    <name type="scientific">Candidatus Niyogibacteria bacterium RIFCSPLOWO2_01_FULL_45_48</name>
    <dbReference type="NCBI Taxonomy" id="1801724"/>
    <lineage>
        <taxon>Bacteria</taxon>
        <taxon>Candidatus Niyogiibacteriota</taxon>
    </lineage>
</organism>
<name>A0A1G2EWN7_9BACT</name>
<dbReference type="InterPro" id="IPR001585">
    <property type="entry name" value="TAL/FSA"/>
</dbReference>
<dbReference type="PANTHER" id="PTHR10683:SF40">
    <property type="entry name" value="FRUCTOSE-6-PHOSPHATE ALDOLASE 1-RELATED"/>
    <property type="match status" value="1"/>
</dbReference>
<comment type="caution">
    <text evidence="2">The sequence shown here is derived from an EMBL/GenBank/DDBJ whole genome shotgun (WGS) entry which is preliminary data.</text>
</comment>
<reference evidence="2 3" key="1">
    <citation type="journal article" date="2016" name="Nat. Commun.">
        <title>Thousands of microbial genomes shed light on interconnected biogeochemical processes in an aquifer system.</title>
        <authorList>
            <person name="Anantharaman K."/>
            <person name="Brown C.T."/>
            <person name="Hug L.A."/>
            <person name="Sharon I."/>
            <person name="Castelle C.J."/>
            <person name="Probst A.J."/>
            <person name="Thomas B.C."/>
            <person name="Singh A."/>
            <person name="Wilkins M.J."/>
            <person name="Karaoz U."/>
            <person name="Brodie E.L."/>
            <person name="Williams K.H."/>
            <person name="Hubbard S.S."/>
            <person name="Banfield J.F."/>
        </authorList>
    </citation>
    <scope>NUCLEOTIDE SEQUENCE [LARGE SCALE GENOMIC DNA]</scope>
</reference>
<dbReference type="PANTHER" id="PTHR10683">
    <property type="entry name" value="TRANSALDOLASE"/>
    <property type="match status" value="1"/>
</dbReference>
<evidence type="ECO:0000313" key="2">
    <source>
        <dbReference type="EMBL" id="OGZ29678.1"/>
    </source>
</evidence>
<gene>
    <name evidence="2" type="ORF">A2931_01240</name>
</gene>